<dbReference type="GO" id="GO:0016746">
    <property type="term" value="F:acyltransferase activity"/>
    <property type="evidence" value="ECO:0007669"/>
    <property type="project" value="InterPro"/>
</dbReference>
<dbReference type="InterPro" id="IPR016039">
    <property type="entry name" value="Thiolase-like"/>
</dbReference>
<accession>A0A382DH03</accession>
<protein>
    <recommendedName>
        <fullName evidence="2">Thiolase N-terminal domain-containing protein</fullName>
    </recommendedName>
</protein>
<feature type="non-terminal residue" evidence="1">
    <location>
        <position position="60"/>
    </location>
</feature>
<evidence type="ECO:0008006" key="2">
    <source>
        <dbReference type="Google" id="ProtNLM"/>
    </source>
</evidence>
<proteinExistence type="predicted"/>
<dbReference type="Gene3D" id="3.40.47.10">
    <property type="match status" value="1"/>
</dbReference>
<organism evidence="1">
    <name type="scientific">marine metagenome</name>
    <dbReference type="NCBI Taxonomy" id="408172"/>
    <lineage>
        <taxon>unclassified sequences</taxon>
        <taxon>metagenomes</taxon>
        <taxon>ecological metagenomes</taxon>
    </lineage>
</organism>
<reference evidence="1" key="1">
    <citation type="submission" date="2018-05" db="EMBL/GenBank/DDBJ databases">
        <authorList>
            <person name="Lanie J.A."/>
            <person name="Ng W.-L."/>
            <person name="Kazmierczak K.M."/>
            <person name="Andrzejewski T.M."/>
            <person name="Davidsen T.M."/>
            <person name="Wayne K.J."/>
            <person name="Tettelin H."/>
            <person name="Glass J.I."/>
            <person name="Rusch D."/>
            <person name="Podicherti R."/>
            <person name="Tsui H.-C.T."/>
            <person name="Winkler M.E."/>
        </authorList>
    </citation>
    <scope>NUCLEOTIDE SEQUENCE</scope>
</reference>
<evidence type="ECO:0000313" key="1">
    <source>
        <dbReference type="EMBL" id="SVB37274.1"/>
    </source>
</evidence>
<dbReference type="EMBL" id="UINC01039179">
    <property type="protein sequence ID" value="SVB37274.1"/>
    <property type="molecule type" value="Genomic_DNA"/>
</dbReference>
<name>A0A382DH03_9ZZZZ</name>
<sequence>MAQGIRDKVVILGMGCARFGERWDVGPEELMQEAFAEALGDAGIERDQIEAAWFGVFFDE</sequence>
<gene>
    <name evidence="1" type="ORF">METZ01_LOCUS190128</name>
</gene>
<dbReference type="SUPFAM" id="SSF53901">
    <property type="entry name" value="Thiolase-like"/>
    <property type="match status" value="1"/>
</dbReference>
<dbReference type="AlphaFoldDB" id="A0A382DH03"/>